<evidence type="ECO:0000256" key="9">
    <source>
        <dbReference type="SAM" id="Coils"/>
    </source>
</evidence>
<keyword evidence="8" id="KW-0539">Nucleus</keyword>
<evidence type="ECO:0000313" key="14">
    <source>
        <dbReference type="Proteomes" id="UP000265515"/>
    </source>
</evidence>
<dbReference type="OrthoDB" id="295033at2759"/>
<evidence type="ECO:0000256" key="6">
    <source>
        <dbReference type="ARBA" id="ARBA00023125"/>
    </source>
</evidence>
<evidence type="ECO:0000256" key="2">
    <source>
        <dbReference type="ARBA" id="ARBA00006271"/>
    </source>
</evidence>
<dbReference type="GO" id="GO:0045128">
    <property type="term" value="P:negative regulation of reciprocal meiotic recombination"/>
    <property type="evidence" value="ECO:0007669"/>
    <property type="project" value="EnsemblPlants"/>
</dbReference>
<keyword evidence="9" id="KW-0175">Coiled coil</keyword>
<dbReference type="InterPro" id="IPR011184">
    <property type="entry name" value="DNA_mismatch_repair_Msh2"/>
</dbReference>
<name>A0A388L5L9_CHABU</name>
<dbReference type="PANTHER" id="PTHR11361:SF35">
    <property type="entry name" value="DNA MISMATCH REPAIR PROTEIN MSH2"/>
    <property type="match status" value="1"/>
</dbReference>
<dbReference type="InterPro" id="IPR007695">
    <property type="entry name" value="DNA_mismatch_repair_MutS-lik_N"/>
</dbReference>
<keyword evidence="5" id="KW-0067">ATP-binding</keyword>
<evidence type="ECO:0000313" key="13">
    <source>
        <dbReference type="EMBL" id="GBG77600.1"/>
    </source>
</evidence>
<dbReference type="EMBL" id="BFEA01000272">
    <property type="protein sequence ID" value="GBG77600.1"/>
    <property type="molecule type" value="Genomic_DNA"/>
</dbReference>
<evidence type="ECO:0000256" key="3">
    <source>
        <dbReference type="ARBA" id="ARBA00022741"/>
    </source>
</evidence>
<dbReference type="SMART" id="SM00534">
    <property type="entry name" value="MUTSac"/>
    <property type="match status" value="1"/>
</dbReference>
<feature type="coiled-coil region" evidence="9">
    <location>
        <begin position="450"/>
        <end position="477"/>
    </location>
</feature>
<dbReference type="Gene3D" id="3.30.420.110">
    <property type="entry name" value="MutS, connector domain"/>
    <property type="match status" value="1"/>
</dbReference>
<keyword evidence="14" id="KW-1185">Reference proteome</keyword>
<dbReference type="PANTHER" id="PTHR11361">
    <property type="entry name" value="DNA MISMATCH REPAIR PROTEIN MUTS FAMILY MEMBER"/>
    <property type="match status" value="1"/>
</dbReference>
<gene>
    <name evidence="13" type="ORF">CBR_g24047</name>
</gene>
<evidence type="ECO:0008006" key="15">
    <source>
        <dbReference type="Google" id="ProtNLM"/>
    </source>
</evidence>
<dbReference type="GO" id="GO:0005524">
    <property type="term" value="F:ATP binding"/>
    <property type="evidence" value="ECO:0007669"/>
    <property type="project" value="UniProtKB-KW"/>
</dbReference>
<keyword evidence="3" id="KW-0547">Nucleotide-binding</keyword>
<keyword evidence="4" id="KW-0227">DNA damage</keyword>
<dbReference type="InterPro" id="IPR000432">
    <property type="entry name" value="DNA_mismatch_repair_MutS_C"/>
</dbReference>
<comment type="subcellular location">
    <subcellularLocation>
        <location evidence="1">Nucleus</location>
    </subcellularLocation>
</comment>
<dbReference type="InterPro" id="IPR036187">
    <property type="entry name" value="DNA_mismatch_repair_MutS_sf"/>
</dbReference>
<dbReference type="InterPro" id="IPR027417">
    <property type="entry name" value="P-loop_NTPase"/>
</dbReference>
<dbReference type="GO" id="GO:0032301">
    <property type="term" value="C:MutSalpha complex"/>
    <property type="evidence" value="ECO:0007669"/>
    <property type="project" value="TreeGrafter"/>
</dbReference>
<dbReference type="OMA" id="LVRFPQK"/>
<accession>A0A388L5L9</accession>
<dbReference type="Pfam" id="PF05192">
    <property type="entry name" value="MutS_III"/>
    <property type="match status" value="1"/>
</dbReference>
<comment type="caution">
    <text evidence="13">The sequence shown here is derived from an EMBL/GenBank/DDBJ whole genome shotgun (WGS) entry which is preliminary data.</text>
</comment>
<dbReference type="GO" id="GO:0140664">
    <property type="term" value="F:ATP-dependent DNA damage sensor activity"/>
    <property type="evidence" value="ECO:0007669"/>
    <property type="project" value="InterPro"/>
</dbReference>
<dbReference type="AlphaFoldDB" id="A0A388L5L9"/>
<dbReference type="STRING" id="69332.A0A388L5L9"/>
<protein>
    <recommendedName>
        <fullName evidence="15">DNA mismatch repair protein MutS core domain-containing protein</fullName>
    </recommendedName>
</protein>
<organism evidence="13 14">
    <name type="scientific">Chara braunii</name>
    <name type="common">Braun's stonewort</name>
    <dbReference type="NCBI Taxonomy" id="69332"/>
    <lineage>
        <taxon>Eukaryota</taxon>
        <taxon>Viridiplantae</taxon>
        <taxon>Streptophyta</taxon>
        <taxon>Charophyceae</taxon>
        <taxon>Charales</taxon>
        <taxon>Characeae</taxon>
        <taxon>Chara</taxon>
    </lineage>
</organism>
<dbReference type="Gene3D" id="1.10.1420.10">
    <property type="match status" value="2"/>
</dbReference>
<dbReference type="Proteomes" id="UP000265515">
    <property type="component" value="Unassembled WGS sequence"/>
</dbReference>
<dbReference type="GO" id="GO:0006312">
    <property type="term" value="P:mitotic recombination"/>
    <property type="evidence" value="ECO:0007669"/>
    <property type="project" value="TreeGrafter"/>
</dbReference>
<feature type="region of interest" description="Disordered" evidence="10">
    <location>
        <begin position="1"/>
        <end position="24"/>
    </location>
</feature>
<evidence type="ECO:0000256" key="4">
    <source>
        <dbReference type="ARBA" id="ARBA00022763"/>
    </source>
</evidence>
<dbReference type="FunFam" id="1.10.1420.10:FF:000003">
    <property type="entry name" value="DNA mismatch repair protein"/>
    <property type="match status" value="1"/>
</dbReference>
<proteinExistence type="inferred from homology"/>
<keyword evidence="7" id="KW-0234">DNA repair</keyword>
<reference evidence="13 14" key="1">
    <citation type="journal article" date="2018" name="Cell">
        <title>The Chara Genome: Secondary Complexity and Implications for Plant Terrestrialization.</title>
        <authorList>
            <person name="Nishiyama T."/>
            <person name="Sakayama H."/>
            <person name="Vries J.D."/>
            <person name="Buschmann H."/>
            <person name="Saint-Marcoux D."/>
            <person name="Ullrich K.K."/>
            <person name="Haas F.B."/>
            <person name="Vanderstraeten L."/>
            <person name="Becker D."/>
            <person name="Lang D."/>
            <person name="Vosolsobe S."/>
            <person name="Rombauts S."/>
            <person name="Wilhelmsson P.K.I."/>
            <person name="Janitza P."/>
            <person name="Kern R."/>
            <person name="Heyl A."/>
            <person name="Rumpler F."/>
            <person name="Villalobos L.I.A.C."/>
            <person name="Clay J.M."/>
            <person name="Skokan R."/>
            <person name="Toyoda A."/>
            <person name="Suzuki Y."/>
            <person name="Kagoshima H."/>
            <person name="Schijlen E."/>
            <person name="Tajeshwar N."/>
            <person name="Catarino B."/>
            <person name="Hetherington A.J."/>
            <person name="Saltykova A."/>
            <person name="Bonnot C."/>
            <person name="Breuninger H."/>
            <person name="Symeonidi A."/>
            <person name="Radhakrishnan G.V."/>
            <person name="Van Nieuwerburgh F."/>
            <person name="Deforce D."/>
            <person name="Chang C."/>
            <person name="Karol K.G."/>
            <person name="Hedrich R."/>
            <person name="Ulvskov P."/>
            <person name="Glockner G."/>
            <person name="Delwiche C.F."/>
            <person name="Petrasek J."/>
            <person name="Van de Peer Y."/>
            <person name="Friml J."/>
            <person name="Beilby M."/>
            <person name="Dolan L."/>
            <person name="Kohara Y."/>
            <person name="Sugano S."/>
            <person name="Fujiyama A."/>
            <person name="Delaux P.-M."/>
            <person name="Quint M."/>
            <person name="TheiBen G."/>
            <person name="Hagemann M."/>
            <person name="Harholt J."/>
            <person name="Dunand C."/>
            <person name="Zachgo S."/>
            <person name="Langdale J."/>
            <person name="Maumus F."/>
            <person name="Straeten D.V.D."/>
            <person name="Gould S.B."/>
            <person name="Rensing S.A."/>
        </authorList>
    </citation>
    <scope>NUCLEOTIDE SEQUENCE [LARGE SCALE GENOMIC DNA]</scope>
    <source>
        <strain evidence="13 14">S276</strain>
    </source>
</reference>
<dbReference type="Pfam" id="PF00488">
    <property type="entry name" value="MutS_V"/>
    <property type="match status" value="1"/>
</dbReference>
<dbReference type="Gene3D" id="3.40.50.300">
    <property type="entry name" value="P-loop containing nucleotide triphosphate hydrolases"/>
    <property type="match status" value="1"/>
</dbReference>
<dbReference type="Pfam" id="PF05190">
    <property type="entry name" value="MutS_IV"/>
    <property type="match status" value="1"/>
</dbReference>
<evidence type="ECO:0000256" key="8">
    <source>
        <dbReference type="ARBA" id="ARBA00023242"/>
    </source>
</evidence>
<dbReference type="SMART" id="SM00533">
    <property type="entry name" value="MUTSd"/>
    <property type="match status" value="1"/>
</dbReference>
<dbReference type="SUPFAM" id="SSF48334">
    <property type="entry name" value="DNA repair protein MutS, domain III"/>
    <property type="match status" value="1"/>
</dbReference>
<dbReference type="PIRSF" id="PIRSF005813">
    <property type="entry name" value="MSH2"/>
    <property type="match status" value="1"/>
</dbReference>
<dbReference type="FunFam" id="3.40.1170.10:FF:000003">
    <property type="entry name" value="DNA mismatch repair protein"/>
    <property type="match status" value="1"/>
</dbReference>
<feature type="compositionally biased region" description="Basic and acidic residues" evidence="10">
    <location>
        <begin position="12"/>
        <end position="24"/>
    </location>
</feature>
<feature type="domain" description="DNA mismatch repair protein MutS core" evidence="11">
    <location>
        <begin position="219"/>
        <end position="546"/>
    </location>
</feature>
<keyword evidence="6" id="KW-0238">DNA-binding</keyword>
<evidence type="ECO:0000259" key="11">
    <source>
        <dbReference type="SMART" id="SM00533"/>
    </source>
</evidence>
<evidence type="ECO:0000256" key="1">
    <source>
        <dbReference type="ARBA" id="ARBA00004123"/>
    </source>
</evidence>
<dbReference type="Gene3D" id="3.40.1170.10">
    <property type="entry name" value="DNA repair protein MutS, domain I"/>
    <property type="match status" value="1"/>
</dbReference>
<dbReference type="GO" id="GO:0006298">
    <property type="term" value="P:mismatch repair"/>
    <property type="evidence" value="ECO:0007669"/>
    <property type="project" value="EnsemblPlants"/>
</dbReference>
<feature type="domain" description="DNA mismatch repair proteins mutS family" evidence="12">
    <location>
        <begin position="563"/>
        <end position="620"/>
    </location>
</feature>
<dbReference type="InterPro" id="IPR007696">
    <property type="entry name" value="DNA_mismatch_repair_MutS_core"/>
</dbReference>
<sequence length="620" mass="70309">MASASGSLGEQEDPKDVGGGEEQKLPELKLDARQAQGFISFFNKLPPGPEIVRFFDRRDYFTVHGDNATLVARTYYKTMTCLRQLGNPPDTLMGVSVSRSMFETIIRDLLLQRTDHIVEVYEGSGSNWRLVKTGTPGNLRSFEDVLFSSNEMEDTPVLMALYPTMERDEILLGVAFEMLSNDSAYGKYTLQQYKLDTYMRLDAAALQALNVFESRMDLNKNFSVAGLMNRTCTAGMGKRLLNRWLKQPLLDIDEINQRLDIVQTFVERVDLRQDVQKQLKRIPDLERLLRKVERRKATLFDIVKLFQVSMRLPFIKEALAQYDGESASVLKEKYINDMEEWTGPDHLGKFDGLVEAAIDLDHVNEGEYVIDPEYDPALGELRAERNKVEEQITKVYKQAISDLDLTDKTLKLDKAAQLGHVFRITKKEEPRVRKKLNMQYVTLETRKDGIKFTNANLRKLSEQFQKLTDEYEDRQRELVEKVVEVAATFLEIFEGVANLLAELDVLLGFADLSVSAPTVYVRPSITSSSEGDIILEGSRHPCVEVQEDVSFIPNDCRLVRGKSWFQIITGPNMGGKSTFIRQVGVVVLMAQVGCFVPCDRAEISVRDSIFARVGAGDCQV</sequence>
<evidence type="ECO:0000256" key="10">
    <source>
        <dbReference type="SAM" id="MobiDB-lite"/>
    </source>
</evidence>
<dbReference type="Gramene" id="GBG77600">
    <property type="protein sequence ID" value="GBG77600"/>
    <property type="gene ID" value="CBR_g24047"/>
</dbReference>
<evidence type="ECO:0000256" key="5">
    <source>
        <dbReference type="ARBA" id="ARBA00022840"/>
    </source>
</evidence>
<dbReference type="SUPFAM" id="SSF52540">
    <property type="entry name" value="P-loop containing nucleoside triphosphate hydrolases"/>
    <property type="match status" value="1"/>
</dbReference>
<evidence type="ECO:0000259" key="12">
    <source>
        <dbReference type="SMART" id="SM00534"/>
    </source>
</evidence>
<dbReference type="GO" id="GO:0006290">
    <property type="term" value="P:pyrimidine dimer repair"/>
    <property type="evidence" value="ECO:0007669"/>
    <property type="project" value="EnsemblPlants"/>
</dbReference>
<dbReference type="InterPro" id="IPR016151">
    <property type="entry name" value="DNA_mismatch_repair_MutS_N"/>
</dbReference>
<dbReference type="GO" id="GO:0030983">
    <property type="term" value="F:mismatched DNA binding"/>
    <property type="evidence" value="ECO:0007669"/>
    <property type="project" value="EnsemblPlants"/>
</dbReference>
<dbReference type="GO" id="GO:0003684">
    <property type="term" value="F:damaged DNA binding"/>
    <property type="evidence" value="ECO:0007669"/>
    <property type="project" value="EnsemblPlants"/>
</dbReference>
<comment type="similarity">
    <text evidence="2">Belongs to the DNA mismatch repair MutS family.</text>
</comment>
<dbReference type="InterPro" id="IPR045076">
    <property type="entry name" value="MutS"/>
</dbReference>
<dbReference type="InterPro" id="IPR007861">
    <property type="entry name" value="DNA_mismatch_repair_MutS_clamp"/>
</dbReference>
<evidence type="ECO:0000256" key="7">
    <source>
        <dbReference type="ARBA" id="ARBA00023204"/>
    </source>
</evidence>
<dbReference type="Pfam" id="PF01624">
    <property type="entry name" value="MutS_I"/>
    <property type="match status" value="1"/>
</dbReference>
<dbReference type="InterPro" id="IPR036678">
    <property type="entry name" value="MutS_con_dom_sf"/>
</dbReference>